<dbReference type="EMBL" id="CDNC01000023">
    <property type="protein sequence ID" value="CEM62223.1"/>
    <property type="molecule type" value="Genomic_DNA"/>
</dbReference>
<dbReference type="AlphaFoldDB" id="A0A0B7GUQ5"/>
<dbReference type="RefSeq" id="WP_082048222.1">
    <property type="nucleotide sequence ID" value="NZ_CDNC01000023.1"/>
</dbReference>
<gene>
    <name evidence="1" type="ORF">TPHV1_30118</name>
</gene>
<accession>A0A0B7GUQ5</accession>
<sequence>MKIQVTLQYDNLKPADSLAPLMKEFSLMGLSAIQKNIESNVKPENAPLTKSVKQGDNTLRDYGKLRASLTARHSETEAIIGTKVPYARTHNPENGEKETVIRPKNAQYLCIPASPYTRTLFRRYGFSPRNVIDGLKKNGVSVYRPYRKGTSTRANVILAKEKDGQPKVIFILKKQITIPARPFMFLPDRVIKAMEKRAEDYCAV</sequence>
<proteinExistence type="predicted"/>
<organism evidence="1 2">
    <name type="scientific">Treponema phagedenis</name>
    <dbReference type="NCBI Taxonomy" id="162"/>
    <lineage>
        <taxon>Bacteria</taxon>
        <taxon>Pseudomonadati</taxon>
        <taxon>Spirochaetota</taxon>
        <taxon>Spirochaetia</taxon>
        <taxon>Spirochaetales</taxon>
        <taxon>Treponemataceae</taxon>
        <taxon>Treponema</taxon>
    </lineage>
</organism>
<dbReference type="Proteomes" id="UP000042527">
    <property type="component" value="Unassembled WGS sequence"/>
</dbReference>
<name>A0A0B7GUQ5_TREPH</name>
<evidence type="ECO:0000313" key="1">
    <source>
        <dbReference type="EMBL" id="CEM62223.1"/>
    </source>
</evidence>
<keyword evidence="2" id="KW-1185">Reference proteome</keyword>
<protein>
    <submittedName>
        <fullName evidence="1">Putative phage virion morphogenesis protein</fullName>
    </submittedName>
</protein>
<dbReference type="Pfam" id="PF05069">
    <property type="entry name" value="Phage_tail_S"/>
    <property type="match status" value="1"/>
</dbReference>
<dbReference type="OrthoDB" id="2081253at2"/>
<dbReference type="InterPro" id="IPR006522">
    <property type="entry name" value="Phage_virion_morphogenesis"/>
</dbReference>
<evidence type="ECO:0000313" key="2">
    <source>
        <dbReference type="Proteomes" id="UP000042527"/>
    </source>
</evidence>
<reference evidence="2" key="1">
    <citation type="submission" date="2015-01" db="EMBL/GenBank/DDBJ databases">
        <authorList>
            <person name="Manzoor Shahid"/>
            <person name="Zubair Saima"/>
        </authorList>
    </citation>
    <scope>NUCLEOTIDE SEQUENCE [LARGE SCALE GENOMIC DNA]</scope>
    <source>
        <strain evidence="2">V1</strain>
    </source>
</reference>